<evidence type="ECO:0000313" key="2">
    <source>
        <dbReference type="Proteomes" id="UP001345219"/>
    </source>
</evidence>
<keyword evidence="2" id="KW-1185">Reference proteome</keyword>
<dbReference type="EMBL" id="JAXIOK010000019">
    <property type="protein sequence ID" value="KAK4748005.1"/>
    <property type="molecule type" value="Genomic_DNA"/>
</dbReference>
<comment type="caution">
    <text evidence="1">The sequence shown here is derived from an EMBL/GenBank/DDBJ whole genome shotgun (WGS) entry which is preliminary data.</text>
</comment>
<sequence length="68" mass="7736">MHDAGERCPQQYRHRLWRHLAEVSQQYLLRLVACGGDSDGSIGFGSAVYQSASFIFRNQKLFDGLPHL</sequence>
<evidence type="ECO:0000313" key="1">
    <source>
        <dbReference type="EMBL" id="KAK4748005.1"/>
    </source>
</evidence>
<proteinExistence type="predicted"/>
<organism evidence="1 2">
    <name type="scientific">Trapa incisa</name>
    <dbReference type="NCBI Taxonomy" id="236973"/>
    <lineage>
        <taxon>Eukaryota</taxon>
        <taxon>Viridiplantae</taxon>
        <taxon>Streptophyta</taxon>
        <taxon>Embryophyta</taxon>
        <taxon>Tracheophyta</taxon>
        <taxon>Spermatophyta</taxon>
        <taxon>Magnoliopsida</taxon>
        <taxon>eudicotyledons</taxon>
        <taxon>Gunneridae</taxon>
        <taxon>Pentapetalae</taxon>
        <taxon>rosids</taxon>
        <taxon>malvids</taxon>
        <taxon>Myrtales</taxon>
        <taxon>Lythraceae</taxon>
        <taxon>Trapa</taxon>
    </lineage>
</organism>
<reference evidence="1 2" key="1">
    <citation type="journal article" date="2023" name="Hortic Res">
        <title>Pangenome of water caltrop reveals structural variations and asymmetric subgenome divergence after allopolyploidization.</title>
        <authorList>
            <person name="Zhang X."/>
            <person name="Chen Y."/>
            <person name="Wang L."/>
            <person name="Yuan Y."/>
            <person name="Fang M."/>
            <person name="Shi L."/>
            <person name="Lu R."/>
            <person name="Comes H.P."/>
            <person name="Ma Y."/>
            <person name="Chen Y."/>
            <person name="Huang G."/>
            <person name="Zhou Y."/>
            <person name="Zheng Z."/>
            <person name="Qiu Y."/>
        </authorList>
    </citation>
    <scope>NUCLEOTIDE SEQUENCE [LARGE SCALE GENOMIC DNA]</scope>
    <source>
        <tissue evidence="1">Roots</tissue>
    </source>
</reference>
<name>A0AAN7GX23_9MYRT</name>
<dbReference type="Proteomes" id="UP001345219">
    <property type="component" value="Chromosome 12"/>
</dbReference>
<gene>
    <name evidence="1" type="ORF">SAY87_014591</name>
</gene>
<protein>
    <submittedName>
        <fullName evidence="1">Uncharacterized protein</fullName>
    </submittedName>
</protein>
<accession>A0AAN7GX23</accession>
<dbReference type="AlphaFoldDB" id="A0AAN7GX23"/>